<dbReference type="AlphaFoldDB" id="A0A7S4W084"/>
<keyword evidence="3" id="KW-0342">GTP-binding</keyword>
<evidence type="ECO:0000256" key="3">
    <source>
        <dbReference type="ARBA" id="ARBA00023134"/>
    </source>
</evidence>
<evidence type="ECO:0000256" key="1">
    <source>
        <dbReference type="ARBA" id="ARBA00022741"/>
    </source>
</evidence>
<dbReference type="PROSITE" id="PS51715">
    <property type="entry name" value="G_GB1_RHD3"/>
    <property type="match status" value="1"/>
</dbReference>
<evidence type="ECO:0000256" key="5">
    <source>
        <dbReference type="SAM" id="MobiDB-lite"/>
    </source>
</evidence>
<dbReference type="Gene3D" id="1.20.1000.10">
    <property type="entry name" value="Guanylate-binding protein, C-terminal domain"/>
    <property type="match status" value="1"/>
</dbReference>
<sequence length="544" mass="61684">MAQAPTLMAGKGRGRDGEETASGFRACPLQLIRVDEGGVCHVEADAARVLNLIEGRLAVVGVAGLYRTGKSYLLNRLLGFQKAFEIGPSVNPCTKGLWVWGQPVELDPDFHLMFLDTEGLGSTQRTSTCDMQIFSLCILLSSLFIYNSMGAIDEMAIEDLHLVLNLAKLIHQRGAGGKGGGANVTDFFPDFLWVLRDFHLRMTDSRGGAMTAKEYLENALRPVSGQDKQNELRAAIRQVFPQRDCMTIVRPCADEEDLRHVQKLPYEKLRPQFREDVEDFTRKVYDSLRPKQVEGGAVNGPMLVHLATEYCRAMNNGGMPQIKSAWSYAVQSQLRMSLKDAVQLYRAQMNDKAMSYLPMDENRLRELHRDSKSRALEVFHAHGFSEDDSTFQEYRAELMRRIKQLYDHVKAENSKTSEHQCHACAEELYRKNIEAKLNTKGHYDSVEQLMRDWEQVQKIYVERTAGPAQAEVMSNVLFQRITESVNRFCDQKKLDEKMREEHRSCALSAIWDGAVQYFTGKGISAPTRPDTDEDLRRHPPPVGR</sequence>
<organism evidence="7">
    <name type="scientific">Alexandrium monilatum</name>
    <dbReference type="NCBI Taxonomy" id="311494"/>
    <lineage>
        <taxon>Eukaryota</taxon>
        <taxon>Sar</taxon>
        <taxon>Alveolata</taxon>
        <taxon>Dinophyceae</taxon>
        <taxon>Gonyaulacales</taxon>
        <taxon>Pyrocystaceae</taxon>
        <taxon>Alexandrium</taxon>
    </lineage>
</organism>
<evidence type="ECO:0000259" key="6">
    <source>
        <dbReference type="PROSITE" id="PS51715"/>
    </source>
</evidence>
<dbReference type="SUPFAM" id="SSF52540">
    <property type="entry name" value="P-loop containing nucleoside triphosphate hydrolases"/>
    <property type="match status" value="1"/>
</dbReference>
<dbReference type="EMBL" id="HBNR01069168">
    <property type="protein sequence ID" value="CAE4643013.1"/>
    <property type="molecule type" value="Transcribed_RNA"/>
</dbReference>
<accession>A0A7S4W084</accession>
<protein>
    <recommendedName>
        <fullName evidence="6">GB1/RHD3-type G domain-containing protein</fullName>
    </recommendedName>
</protein>
<proteinExistence type="inferred from homology"/>
<dbReference type="PANTHER" id="PTHR10751">
    <property type="entry name" value="GUANYLATE BINDING PROTEIN"/>
    <property type="match status" value="1"/>
</dbReference>
<dbReference type="InterPro" id="IPR036543">
    <property type="entry name" value="Guanylate-bd_C_sf"/>
</dbReference>
<dbReference type="InterPro" id="IPR015894">
    <property type="entry name" value="Guanylate-bd_N"/>
</dbReference>
<dbReference type="Pfam" id="PF02263">
    <property type="entry name" value="GBP"/>
    <property type="match status" value="1"/>
</dbReference>
<dbReference type="GO" id="GO:0003924">
    <property type="term" value="F:GTPase activity"/>
    <property type="evidence" value="ECO:0007669"/>
    <property type="project" value="InterPro"/>
</dbReference>
<dbReference type="Pfam" id="PF02841">
    <property type="entry name" value="GBP_C"/>
    <property type="match status" value="1"/>
</dbReference>
<evidence type="ECO:0000256" key="2">
    <source>
        <dbReference type="ARBA" id="ARBA00022801"/>
    </source>
</evidence>
<feature type="domain" description="GB1/RHD3-type G" evidence="6">
    <location>
        <begin position="54"/>
        <end position="285"/>
    </location>
</feature>
<gene>
    <name evidence="7" type="ORF">AMON00008_LOCUS48988</name>
</gene>
<comment type="similarity">
    <text evidence="4">Belongs to the TRAFAC class dynamin-like GTPase superfamily. GB1/RHD3 GTPase family.</text>
</comment>
<dbReference type="InterPro" id="IPR027417">
    <property type="entry name" value="P-loop_NTPase"/>
</dbReference>
<keyword evidence="1" id="KW-0547">Nucleotide-binding</keyword>
<feature type="region of interest" description="Disordered" evidence="5">
    <location>
        <begin position="522"/>
        <end position="544"/>
    </location>
</feature>
<dbReference type="InterPro" id="IPR030386">
    <property type="entry name" value="G_GB1_RHD3_dom"/>
</dbReference>
<name>A0A7S4W084_9DINO</name>
<dbReference type="SUPFAM" id="SSF48340">
    <property type="entry name" value="Interferon-induced guanylate-binding protein 1 (GBP1), C-terminal domain"/>
    <property type="match status" value="1"/>
</dbReference>
<dbReference type="GO" id="GO:0005525">
    <property type="term" value="F:GTP binding"/>
    <property type="evidence" value="ECO:0007669"/>
    <property type="project" value="UniProtKB-KW"/>
</dbReference>
<dbReference type="CDD" id="cd01851">
    <property type="entry name" value="GBP"/>
    <property type="match status" value="1"/>
</dbReference>
<evidence type="ECO:0000313" key="7">
    <source>
        <dbReference type="EMBL" id="CAE4643013.1"/>
    </source>
</evidence>
<dbReference type="InterPro" id="IPR003191">
    <property type="entry name" value="Guanylate-bd/ATL_C"/>
</dbReference>
<keyword evidence="2" id="KW-0378">Hydrolase</keyword>
<reference evidence="7" key="1">
    <citation type="submission" date="2021-01" db="EMBL/GenBank/DDBJ databases">
        <authorList>
            <person name="Corre E."/>
            <person name="Pelletier E."/>
            <person name="Niang G."/>
            <person name="Scheremetjew M."/>
            <person name="Finn R."/>
            <person name="Kale V."/>
            <person name="Holt S."/>
            <person name="Cochrane G."/>
            <person name="Meng A."/>
            <person name="Brown T."/>
            <person name="Cohen L."/>
        </authorList>
    </citation>
    <scope>NUCLEOTIDE SEQUENCE</scope>
    <source>
        <strain evidence="7">CCMP3105</strain>
    </source>
</reference>
<feature type="region of interest" description="Disordered" evidence="5">
    <location>
        <begin position="1"/>
        <end position="21"/>
    </location>
</feature>
<evidence type="ECO:0000256" key="4">
    <source>
        <dbReference type="PROSITE-ProRule" id="PRU01052"/>
    </source>
</evidence>
<dbReference type="Gene3D" id="3.40.50.300">
    <property type="entry name" value="P-loop containing nucleotide triphosphate hydrolases"/>
    <property type="match status" value="1"/>
</dbReference>